<dbReference type="AlphaFoldDB" id="A0AAD4HH86"/>
<evidence type="ECO:0000313" key="2">
    <source>
        <dbReference type="Proteomes" id="UP001195769"/>
    </source>
</evidence>
<dbReference type="EMBL" id="JABBWK010000058">
    <property type="protein sequence ID" value="KAG1896126.1"/>
    <property type="molecule type" value="Genomic_DNA"/>
</dbReference>
<evidence type="ECO:0008006" key="3">
    <source>
        <dbReference type="Google" id="ProtNLM"/>
    </source>
</evidence>
<proteinExistence type="predicted"/>
<dbReference type="RefSeq" id="XP_041221702.1">
    <property type="nucleotide sequence ID" value="XM_041375634.1"/>
</dbReference>
<protein>
    <recommendedName>
        <fullName evidence="3">Protein kinase domain-containing protein</fullName>
    </recommendedName>
</protein>
<gene>
    <name evidence="1" type="ORF">F5891DRAFT_959179</name>
</gene>
<name>A0AAD4HH86_9AGAM</name>
<reference evidence="1" key="1">
    <citation type="journal article" date="2020" name="New Phytol.">
        <title>Comparative genomics reveals dynamic genome evolution in host specialist ectomycorrhizal fungi.</title>
        <authorList>
            <person name="Lofgren L.A."/>
            <person name="Nguyen N.H."/>
            <person name="Vilgalys R."/>
            <person name="Ruytinx J."/>
            <person name="Liao H.L."/>
            <person name="Branco S."/>
            <person name="Kuo A."/>
            <person name="LaButti K."/>
            <person name="Lipzen A."/>
            <person name="Andreopoulos W."/>
            <person name="Pangilinan J."/>
            <person name="Riley R."/>
            <person name="Hundley H."/>
            <person name="Na H."/>
            <person name="Barry K."/>
            <person name="Grigoriev I.V."/>
            <person name="Stajich J.E."/>
            <person name="Kennedy P.G."/>
        </authorList>
    </citation>
    <scope>NUCLEOTIDE SEQUENCE</scope>
    <source>
        <strain evidence="1">FC203</strain>
    </source>
</reference>
<accession>A0AAD4HH86</accession>
<keyword evidence="2" id="KW-1185">Reference proteome</keyword>
<dbReference type="Proteomes" id="UP001195769">
    <property type="component" value="Unassembled WGS sequence"/>
</dbReference>
<sequence>MSRHERHESLHRHHYLSPILLLEHCGSEIDPDKLYQDDKQECASLILHFNRAGWLHGSLAVQNIMWQQGKPTEWPIERLHSVKSFRLIDIGRLVKVNNRTELMAEDEIALRLFYLLHHAHKKKQTEKK</sequence>
<organism evidence="1 2">
    <name type="scientific">Suillus fuscotomentosus</name>
    <dbReference type="NCBI Taxonomy" id="1912939"/>
    <lineage>
        <taxon>Eukaryota</taxon>
        <taxon>Fungi</taxon>
        <taxon>Dikarya</taxon>
        <taxon>Basidiomycota</taxon>
        <taxon>Agaricomycotina</taxon>
        <taxon>Agaricomycetes</taxon>
        <taxon>Agaricomycetidae</taxon>
        <taxon>Boletales</taxon>
        <taxon>Suillineae</taxon>
        <taxon>Suillaceae</taxon>
        <taxon>Suillus</taxon>
    </lineage>
</organism>
<dbReference type="GeneID" id="64669932"/>
<comment type="caution">
    <text evidence="1">The sequence shown here is derived from an EMBL/GenBank/DDBJ whole genome shotgun (WGS) entry which is preliminary data.</text>
</comment>
<evidence type="ECO:0000313" key="1">
    <source>
        <dbReference type="EMBL" id="KAG1896126.1"/>
    </source>
</evidence>